<dbReference type="Proteomes" id="UP000619457">
    <property type="component" value="Unassembled WGS sequence"/>
</dbReference>
<dbReference type="InterPro" id="IPR019619">
    <property type="entry name" value="DUF2490"/>
</dbReference>
<dbReference type="Pfam" id="PF10677">
    <property type="entry name" value="DUF2490"/>
    <property type="match status" value="1"/>
</dbReference>
<name>A0A918PWU9_9BACT</name>
<reference evidence="1" key="2">
    <citation type="submission" date="2020-09" db="EMBL/GenBank/DDBJ databases">
        <authorList>
            <person name="Sun Q."/>
            <person name="Kim S."/>
        </authorList>
    </citation>
    <scope>NUCLEOTIDE SEQUENCE</scope>
    <source>
        <strain evidence="1">KCTC 12368</strain>
    </source>
</reference>
<protein>
    <recommendedName>
        <fullName evidence="3">DUF2490 domain-containing protein</fullName>
    </recommendedName>
</protein>
<dbReference type="AlphaFoldDB" id="A0A918PWU9"/>
<evidence type="ECO:0008006" key="3">
    <source>
        <dbReference type="Google" id="ProtNLM"/>
    </source>
</evidence>
<dbReference type="EMBL" id="BMWX01000003">
    <property type="protein sequence ID" value="GGZ25864.1"/>
    <property type="molecule type" value="Genomic_DNA"/>
</dbReference>
<proteinExistence type="predicted"/>
<reference evidence="1" key="1">
    <citation type="journal article" date="2014" name="Int. J. Syst. Evol. Microbiol.">
        <title>Complete genome sequence of Corynebacterium casei LMG S-19264T (=DSM 44701T), isolated from a smear-ripened cheese.</title>
        <authorList>
            <consortium name="US DOE Joint Genome Institute (JGI-PGF)"/>
            <person name="Walter F."/>
            <person name="Albersmeier A."/>
            <person name="Kalinowski J."/>
            <person name="Ruckert C."/>
        </authorList>
    </citation>
    <scope>NUCLEOTIDE SEQUENCE</scope>
    <source>
        <strain evidence="1">KCTC 12368</strain>
    </source>
</reference>
<evidence type="ECO:0000313" key="1">
    <source>
        <dbReference type="EMBL" id="GGZ25864.1"/>
    </source>
</evidence>
<organism evidence="1 2">
    <name type="scientific">Echinicola pacifica</name>
    <dbReference type="NCBI Taxonomy" id="346377"/>
    <lineage>
        <taxon>Bacteria</taxon>
        <taxon>Pseudomonadati</taxon>
        <taxon>Bacteroidota</taxon>
        <taxon>Cytophagia</taxon>
        <taxon>Cytophagales</taxon>
        <taxon>Cyclobacteriaceae</taxon>
        <taxon>Echinicola</taxon>
    </lineage>
</organism>
<dbReference type="RefSeq" id="WP_018473307.1">
    <property type="nucleotide sequence ID" value="NZ_BMWX01000003.1"/>
</dbReference>
<sequence length="238" mass="28081">MKRWFLLVYICFQIIHNGYGQGGKYLGGELETAYTQELKKGWMLNGKLYLKMFWFKDENEVSEESDEVADLNNLRLSFTVARQHSPFFSYGFGYLYGGQQAFTGDFTPENRLFQQVTFSQLVRGKARLSEQIKLEERFFESGNRMRLRGKFAYEMPLQGKNVDLGEWYLLGVYEPLFDLRPEEERNALLYEHRFQINLGKYTLKQKKIEYGVGYYLSTVSKAGDKQEFWLVRLGIFLN</sequence>
<comment type="caution">
    <text evidence="1">The sequence shown here is derived from an EMBL/GenBank/DDBJ whole genome shotgun (WGS) entry which is preliminary data.</text>
</comment>
<accession>A0A918PWU9</accession>
<gene>
    <name evidence="1" type="ORF">GCM10007049_18040</name>
</gene>
<keyword evidence="2" id="KW-1185">Reference proteome</keyword>
<evidence type="ECO:0000313" key="2">
    <source>
        <dbReference type="Proteomes" id="UP000619457"/>
    </source>
</evidence>